<name>A0A0B6EX67_9CORY</name>
<dbReference type="Gene3D" id="3.90.79.10">
    <property type="entry name" value="Nucleoside Triphosphate Pyrophosphohydrolase"/>
    <property type="match status" value="1"/>
</dbReference>
<dbReference type="CDD" id="cd18879">
    <property type="entry name" value="NUDIX_Hydrolase"/>
    <property type="match status" value="1"/>
</dbReference>
<dbReference type="InterPro" id="IPR020084">
    <property type="entry name" value="NUDIX_hydrolase_CS"/>
</dbReference>
<accession>A0A0B6EX67</accession>
<evidence type="ECO:0000313" key="5">
    <source>
        <dbReference type="Proteomes" id="UP000031890"/>
    </source>
</evidence>
<organism evidence="4 5">
    <name type="scientific">Corynebacterium singulare</name>
    <dbReference type="NCBI Taxonomy" id="161899"/>
    <lineage>
        <taxon>Bacteria</taxon>
        <taxon>Bacillati</taxon>
        <taxon>Actinomycetota</taxon>
        <taxon>Actinomycetes</taxon>
        <taxon>Mycobacteriales</taxon>
        <taxon>Corynebacteriaceae</taxon>
        <taxon>Corynebacterium</taxon>
    </lineage>
</organism>
<evidence type="ECO:0000259" key="3">
    <source>
        <dbReference type="PROSITE" id="PS51462"/>
    </source>
</evidence>
<dbReference type="Pfam" id="PF00293">
    <property type="entry name" value="NUDIX"/>
    <property type="match status" value="1"/>
</dbReference>
<dbReference type="SUPFAM" id="SSF55811">
    <property type="entry name" value="Nudix"/>
    <property type="match status" value="1"/>
</dbReference>
<gene>
    <name evidence="4" type="ORF">CSING_09475</name>
</gene>
<dbReference type="RefSeq" id="WP_042531690.1">
    <property type="nucleotide sequence ID" value="NZ_CP010827.1"/>
</dbReference>
<dbReference type="PROSITE" id="PS00893">
    <property type="entry name" value="NUDIX_BOX"/>
    <property type="match status" value="1"/>
</dbReference>
<dbReference type="GO" id="GO:0016787">
    <property type="term" value="F:hydrolase activity"/>
    <property type="evidence" value="ECO:0007669"/>
    <property type="project" value="UniProtKB-KW"/>
</dbReference>
<dbReference type="InterPro" id="IPR015797">
    <property type="entry name" value="NUDIX_hydrolase-like_dom_sf"/>
</dbReference>
<reference evidence="4 5" key="1">
    <citation type="journal article" date="2015" name="Genome Announc.">
        <title>Complete Genome Sequence and Annotation of Corynebacterium singulare DSM 44357, Isolated from a Human Semen Specimen.</title>
        <authorList>
            <person name="Merten M."/>
            <person name="Brinkrolf K."/>
            <person name="Albersmeier A."/>
            <person name="Kutter Y."/>
            <person name="Ruckert C."/>
            <person name="Tauch A."/>
        </authorList>
    </citation>
    <scope>NUCLEOTIDE SEQUENCE [LARGE SCALE GENOMIC DNA]</scope>
    <source>
        <strain evidence="4">IBS B52218</strain>
    </source>
</reference>
<dbReference type="AlphaFoldDB" id="A0A0B6EX67"/>
<comment type="similarity">
    <text evidence="1">Belongs to the Nudix hydrolase family.</text>
</comment>
<sequence length="177" mass="19381">MPTPEYILSLREKIGHDQLFLPAVTAVIVRAVPTGSAIWELPSVLLAQRTDNGNWAPVSGICEPGEEITTTALREVKEEIGLDGRIEALLGVGQVGPVTFPNGDQCMFMDTTLRVSVPDDAEPVVSDEENLDAQWFSVAQMPTSVSARHRMVIGDAVAQMKHPQGFRPRMGYVKRNQ</sequence>
<dbReference type="PROSITE" id="PS51462">
    <property type="entry name" value="NUDIX"/>
    <property type="match status" value="1"/>
</dbReference>
<dbReference type="KEGG" id="csx:CSING_09475"/>
<dbReference type="Proteomes" id="UP000031890">
    <property type="component" value="Chromosome"/>
</dbReference>
<dbReference type="InterPro" id="IPR000086">
    <property type="entry name" value="NUDIX_hydrolase_dom"/>
</dbReference>
<dbReference type="PANTHER" id="PTHR43736:SF1">
    <property type="entry name" value="DIHYDRONEOPTERIN TRIPHOSPHATE DIPHOSPHATASE"/>
    <property type="match status" value="1"/>
</dbReference>
<dbReference type="HOGENOM" id="CLU_037162_7_3_11"/>
<proteinExistence type="inferred from homology"/>
<dbReference type="OrthoDB" id="9814308at2"/>
<evidence type="ECO:0000313" key="4">
    <source>
        <dbReference type="EMBL" id="AJI79413.1"/>
    </source>
</evidence>
<keyword evidence="2" id="KW-0378">Hydrolase</keyword>
<feature type="domain" description="Nudix hydrolase" evidence="3">
    <location>
        <begin position="19"/>
        <end position="159"/>
    </location>
</feature>
<dbReference type="PANTHER" id="PTHR43736">
    <property type="entry name" value="ADP-RIBOSE PYROPHOSPHATASE"/>
    <property type="match status" value="1"/>
</dbReference>
<dbReference type="EMBL" id="CP010827">
    <property type="protein sequence ID" value="AJI79413.1"/>
    <property type="molecule type" value="Genomic_DNA"/>
</dbReference>
<evidence type="ECO:0000256" key="1">
    <source>
        <dbReference type="ARBA" id="ARBA00005582"/>
    </source>
</evidence>
<dbReference type="STRING" id="161899.CSING_09475"/>
<protein>
    <submittedName>
        <fullName evidence="4">ADP-ribose pyrophosphatase</fullName>
    </submittedName>
</protein>
<evidence type="ECO:0000256" key="2">
    <source>
        <dbReference type="ARBA" id="ARBA00022801"/>
    </source>
</evidence>